<evidence type="ECO:0000313" key="6">
    <source>
        <dbReference type="EMBL" id="RGR46015.1"/>
    </source>
</evidence>
<name>A0A396FS04_9FIRM</name>
<organism evidence="7 8">
    <name type="scientific">Blautia obeum</name>
    <dbReference type="NCBI Taxonomy" id="40520"/>
    <lineage>
        <taxon>Bacteria</taxon>
        <taxon>Bacillati</taxon>
        <taxon>Bacillota</taxon>
        <taxon>Clostridia</taxon>
        <taxon>Lachnospirales</taxon>
        <taxon>Lachnospiraceae</taxon>
        <taxon>Blautia</taxon>
    </lineage>
</organism>
<dbReference type="Gene3D" id="1.20.140.160">
    <property type="match status" value="1"/>
</dbReference>
<dbReference type="GO" id="GO:0016987">
    <property type="term" value="F:sigma factor activity"/>
    <property type="evidence" value="ECO:0007669"/>
    <property type="project" value="UniProtKB-KW"/>
</dbReference>
<proteinExistence type="predicted"/>
<gene>
    <name evidence="7" type="ORF">DW767_16625</name>
    <name evidence="6" type="ORF">DWY46_16220</name>
</gene>
<evidence type="ECO:0000259" key="5">
    <source>
        <dbReference type="Pfam" id="PF08281"/>
    </source>
</evidence>
<evidence type="ECO:0000313" key="8">
    <source>
        <dbReference type="Proteomes" id="UP000284644"/>
    </source>
</evidence>
<keyword evidence="3" id="KW-0238">DNA-binding</keyword>
<sequence>MRGKKPKERKNYILRTENGTLVEVTREVYLEWYQSRRREKYQKEQKQKYGVCSLEVVQEGSFVKTSMLQEGQPEEMAVRSECLKKLKESLEQLPEQEAYLIYLLFFEEVTVKEAAQICGCSRKTIQNRKKRILNTLKNIMKELGIEGGCIYFN</sequence>
<dbReference type="SUPFAM" id="SSF88659">
    <property type="entry name" value="Sigma3 and sigma4 domains of RNA polymerase sigma factors"/>
    <property type="match status" value="1"/>
</dbReference>
<evidence type="ECO:0000313" key="7">
    <source>
        <dbReference type="EMBL" id="RHE10075.1"/>
    </source>
</evidence>
<dbReference type="AlphaFoldDB" id="A0A396FS04"/>
<dbReference type="InterPro" id="IPR014284">
    <property type="entry name" value="RNA_pol_sigma-70_dom"/>
</dbReference>
<evidence type="ECO:0000256" key="1">
    <source>
        <dbReference type="ARBA" id="ARBA00023015"/>
    </source>
</evidence>
<evidence type="ECO:0000313" key="9">
    <source>
        <dbReference type="Proteomes" id="UP000285839"/>
    </source>
</evidence>
<dbReference type="RefSeq" id="WP_117639520.1">
    <property type="nucleotide sequence ID" value="NZ_QRPQ01000012.1"/>
</dbReference>
<dbReference type="EMBL" id="QSJW01000013">
    <property type="protein sequence ID" value="RHE10075.1"/>
    <property type="molecule type" value="Genomic_DNA"/>
</dbReference>
<feature type="domain" description="RNA polymerase sigma factor 70 region 4 type 2" evidence="5">
    <location>
        <begin position="85"/>
        <end position="134"/>
    </location>
</feature>
<accession>A0A396FS04</accession>
<keyword evidence="4" id="KW-0804">Transcription</keyword>
<reference evidence="8 9" key="1">
    <citation type="submission" date="2018-08" db="EMBL/GenBank/DDBJ databases">
        <title>A genome reference for cultivated species of the human gut microbiota.</title>
        <authorList>
            <person name="Zou Y."/>
            <person name="Xue W."/>
            <person name="Luo G."/>
        </authorList>
    </citation>
    <scope>NUCLEOTIDE SEQUENCE [LARGE SCALE GENOMIC DNA]</scope>
    <source>
        <strain evidence="6 9">AF25-21</strain>
        <strain evidence="7 8">AM29-25AC</strain>
    </source>
</reference>
<dbReference type="PANTHER" id="PTHR30385">
    <property type="entry name" value="SIGMA FACTOR F FLAGELLAR"/>
    <property type="match status" value="1"/>
</dbReference>
<dbReference type="GO" id="GO:0003677">
    <property type="term" value="F:DNA binding"/>
    <property type="evidence" value="ECO:0007669"/>
    <property type="project" value="UniProtKB-KW"/>
</dbReference>
<protein>
    <submittedName>
        <fullName evidence="7">Sigma-70 family RNA polymerase sigma factor</fullName>
    </submittedName>
</protein>
<dbReference type="Proteomes" id="UP000285839">
    <property type="component" value="Unassembled WGS sequence"/>
</dbReference>
<comment type="caution">
    <text evidence="7">The sequence shown here is derived from an EMBL/GenBank/DDBJ whole genome shotgun (WGS) entry which is preliminary data.</text>
</comment>
<dbReference type="InterPro" id="IPR013249">
    <property type="entry name" value="RNA_pol_sigma70_r4_t2"/>
</dbReference>
<evidence type="ECO:0000256" key="2">
    <source>
        <dbReference type="ARBA" id="ARBA00023082"/>
    </source>
</evidence>
<evidence type="ECO:0000256" key="4">
    <source>
        <dbReference type="ARBA" id="ARBA00023163"/>
    </source>
</evidence>
<keyword evidence="2" id="KW-0731">Sigma factor</keyword>
<dbReference type="InterPro" id="IPR013324">
    <property type="entry name" value="RNA_pol_sigma_r3/r4-like"/>
</dbReference>
<dbReference type="Pfam" id="PF08281">
    <property type="entry name" value="Sigma70_r4_2"/>
    <property type="match status" value="1"/>
</dbReference>
<dbReference type="Proteomes" id="UP000284644">
    <property type="component" value="Unassembled WGS sequence"/>
</dbReference>
<evidence type="ECO:0000256" key="3">
    <source>
        <dbReference type="ARBA" id="ARBA00023125"/>
    </source>
</evidence>
<dbReference type="NCBIfam" id="TIGR02937">
    <property type="entry name" value="sigma70-ECF"/>
    <property type="match status" value="1"/>
</dbReference>
<keyword evidence="1" id="KW-0805">Transcription regulation</keyword>
<dbReference type="EMBL" id="QRUH01000016">
    <property type="protein sequence ID" value="RGR46015.1"/>
    <property type="molecule type" value="Genomic_DNA"/>
</dbReference>
<dbReference type="GO" id="GO:0006352">
    <property type="term" value="P:DNA-templated transcription initiation"/>
    <property type="evidence" value="ECO:0007669"/>
    <property type="project" value="InterPro"/>
</dbReference>